<evidence type="ECO:0000256" key="8">
    <source>
        <dbReference type="ARBA" id="ARBA00023204"/>
    </source>
</evidence>
<dbReference type="InterPro" id="IPR005135">
    <property type="entry name" value="Endo/exonuclease/phosphatase"/>
</dbReference>
<name>A0A3B4WAI3_SERLL</name>
<evidence type="ECO:0000256" key="4">
    <source>
        <dbReference type="ARBA" id="ARBA00022723"/>
    </source>
</evidence>
<dbReference type="PANTHER" id="PTHR22748:SF26">
    <property type="entry name" value="ENDONUCLEASE_EXONUCLEASE_PHOSPHATASE DOMAIN-CONTAINING PROTEIN"/>
    <property type="match status" value="1"/>
</dbReference>
<evidence type="ECO:0000256" key="5">
    <source>
        <dbReference type="ARBA" id="ARBA00022763"/>
    </source>
</evidence>
<dbReference type="InterPro" id="IPR036691">
    <property type="entry name" value="Endo/exonu/phosph_ase_sf"/>
</dbReference>
<evidence type="ECO:0000256" key="3">
    <source>
        <dbReference type="ARBA" id="ARBA00012115"/>
    </source>
</evidence>
<dbReference type="GO" id="GO:0005634">
    <property type="term" value="C:nucleus"/>
    <property type="evidence" value="ECO:0007669"/>
    <property type="project" value="TreeGrafter"/>
</dbReference>
<dbReference type="PANTHER" id="PTHR22748">
    <property type="entry name" value="AP ENDONUCLEASE"/>
    <property type="match status" value="1"/>
</dbReference>
<dbReference type="GO" id="GO:0006284">
    <property type="term" value="P:base-excision repair"/>
    <property type="evidence" value="ECO:0007669"/>
    <property type="project" value="TreeGrafter"/>
</dbReference>
<dbReference type="GO" id="GO:0003906">
    <property type="term" value="F:DNA-(apurinic or apyrimidinic site) endonuclease activity"/>
    <property type="evidence" value="ECO:0007669"/>
    <property type="project" value="TreeGrafter"/>
</dbReference>
<evidence type="ECO:0000259" key="11">
    <source>
        <dbReference type="Pfam" id="PF03372"/>
    </source>
</evidence>
<sequence>MNRVELYINMSDLKITSLNVKGLNHVIKRQKILTLFKKEKCHIAFLQETHLTDLEHIKVHRNLVGQVFHSSFKYHSQGVAILLHRSLPFTLDKAISDKEGLYVLISGYLFGEHILLGCIYAPSTYESAFFHKLLADISDFSSSYILIGGDFNCISNPTVDQCPSRPFSSRKSLKLVDFAQI</sequence>
<dbReference type="GeneTree" id="ENSGT01120000272079"/>
<keyword evidence="7 9" id="KW-0460">Magnesium</keyword>
<dbReference type="Gene3D" id="3.60.10.10">
    <property type="entry name" value="Endonuclease/exonuclease/phosphatase"/>
    <property type="match status" value="1"/>
</dbReference>
<reference evidence="12" key="1">
    <citation type="submission" date="2025-08" db="UniProtKB">
        <authorList>
            <consortium name="Ensembl"/>
        </authorList>
    </citation>
    <scope>IDENTIFICATION</scope>
</reference>
<feature type="domain" description="Endonuclease/exonuclease/phosphatase" evidence="11">
    <location>
        <begin position="17"/>
        <end position="155"/>
    </location>
</feature>
<comment type="similarity">
    <text evidence="2">Belongs to the DNA repair enzymes AP/ExoA family.</text>
</comment>
<keyword evidence="6" id="KW-0378">Hydrolase</keyword>
<feature type="binding site" evidence="9">
    <location>
        <position position="48"/>
    </location>
    <ligand>
        <name>Mg(2+)</name>
        <dbReference type="ChEBI" id="CHEBI:18420"/>
        <label>1</label>
    </ligand>
</feature>
<comment type="catalytic activity">
    <reaction evidence="1">
        <text>Exonucleolytic cleavage in the 3'- to 5'-direction to yield nucleoside 5'-phosphates.</text>
        <dbReference type="EC" id="3.1.11.2"/>
    </reaction>
</comment>
<dbReference type="EC" id="3.1.11.2" evidence="3"/>
<accession>A0A3B4WAI3</accession>
<comment type="cofactor">
    <cofactor evidence="9">
        <name>Mg(2+)</name>
        <dbReference type="ChEBI" id="CHEBI:18420"/>
    </cofactor>
    <cofactor evidence="9">
        <name>Mn(2+)</name>
        <dbReference type="ChEBI" id="CHEBI:29035"/>
    </cofactor>
    <text evidence="9">Probably binds two magnesium or manganese ions per subunit.</text>
</comment>
<feature type="binding site" evidence="9">
    <location>
        <position position="150"/>
    </location>
    <ligand>
        <name>Mg(2+)</name>
        <dbReference type="ChEBI" id="CHEBI:18420"/>
        <label>1</label>
    </ligand>
</feature>
<evidence type="ECO:0000256" key="2">
    <source>
        <dbReference type="ARBA" id="ARBA00007092"/>
    </source>
</evidence>
<reference evidence="12" key="2">
    <citation type="submission" date="2025-09" db="UniProtKB">
        <authorList>
            <consortium name="Ensembl"/>
        </authorList>
    </citation>
    <scope>IDENTIFICATION</scope>
</reference>
<organism evidence="12 13">
    <name type="scientific">Seriola lalandi dorsalis</name>
    <dbReference type="NCBI Taxonomy" id="1841481"/>
    <lineage>
        <taxon>Eukaryota</taxon>
        <taxon>Metazoa</taxon>
        <taxon>Chordata</taxon>
        <taxon>Craniata</taxon>
        <taxon>Vertebrata</taxon>
        <taxon>Euteleostomi</taxon>
        <taxon>Actinopterygii</taxon>
        <taxon>Neopterygii</taxon>
        <taxon>Teleostei</taxon>
        <taxon>Neoteleostei</taxon>
        <taxon>Acanthomorphata</taxon>
        <taxon>Carangaria</taxon>
        <taxon>Carangiformes</taxon>
        <taxon>Carangidae</taxon>
        <taxon>Seriola</taxon>
    </lineage>
</organism>
<dbReference type="Pfam" id="PF03372">
    <property type="entry name" value="Exo_endo_phos"/>
    <property type="match status" value="1"/>
</dbReference>
<feature type="binding site" evidence="9">
    <location>
        <position position="152"/>
    </location>
    <ligand>
        <name>Mg(2+)</name>
        <dbReference type="ChEBI" id="CHEBI:18420"/>
        <label>1</label>
    </ligand>
</feature>
<keyword evidence="8" id="KW-0234">DNA repair</keyword>
<evidence type="ECO:0000313" key="12">
    <source>
        <dbReference type="Ensembl" id="ENSSLDP00000000981.1"/>
    </source>
</evidence>
<dbReference type="GO" id="GO:0008311">
    <property type="term" value="F:double-stranded DNA 3'-5' DNA exonuclease activity"/>
    <property type="evidence" value="ECO:0007669"/>
    <property type="project" value="UniProtKB-EC"/>
</dbReference>
<feature type="site" description="Transition state stabilizer" evidence="10">
    <location>
        <position position="152"/>
    </location>
</feature>
<dbReference type="SUPFAM" id="SSF56219">
    <property type="entry name" value="DNase I-like"/>
    <property type="match status" value="1"/>
</dbReference>
<keyword evidence="4 9" id="KW-0479">Metal-binding</keyword>
<dbReference type="GO" id="GO:0046872">
    <property type="term" value="F:metal ion binding"/>
    <property type="evidence" value="ECO:0007669"/>
    <property type="project" value="UniProtKB-KW"/>
</dbReference>
<feature type="binding site" evidence="9">
    <location>
        <position position="19"/>
    </location>
    <ligand>
        <name>Mg(2+)</name>
        <dbReference type="ChEBI" id="CHEBI:18420"/>
        <label>1</label>
    </ligand>
</feature>
<evidence type="ECO:0000256" key="10">
    <source>
        <dbReference type="PIRSR" id="PIRSR604808-3"/>
    </source>
</evidence>
<protein>
    <recommendedName>
        <fullName evidence="3">exodeoxyribonuclease III</fullName>
        <ecNumber evidence="3">3.1.11.2</ecNumber>
    </recommendedName>
</protein>
<dbReference type="Proteomes" id="UP000261360">
    <property type="component" value="Unplaced"/>
</dbReference>
<evidence type="ECO:0000256" key="1">
    <source>
        <dbReference type="ARBA" id="ARBA00000493"/>
    </source>
</evidence>
<dbReference type="Ensembl" id="ENSSLDT00000001049.1">
    <property type="protein sequence ID" value="ENSSLDP00000000981.1"/>
    <property type="gene ID" value="ENSSLDG00000000847.1"/>
</dbReference>
<evidence type="ECO:0000313" key="13">
    <source>
        <dbReference type="Proteomes" id="UP000261360"/>
    </source>
</evidence>
<dbReference type="InterPro" id="IPR004808">
    <property type="entry name" value="AP_endonuc_1"/>
</dbReference>
<dbReference type="AlphaFoldDB" id="A0A3B4WAI3"/>
<dbReference type="GO" id="GO:0008081">
    <property type="term" value="F:phosphoric diester hydrolase activity"/>
    <property type="evidence" value="ECO:0007669"/>
    <property type="project" value="TreeGrafter"/>
</dbReference>
<evidence type="ECO:0000256" key="9">
    <source>
        <dbReference type="PIRSR" id="PIRSR604808-2"/>
    </source>
</evidence>
<keyword evidence="13" id="KW-1185">Reference proteome</keyword>
<proteinExistence type="inferred from homology"/>
<evidence type="ECO:0000256" key="6">
    <source>
        <dbReference type="ARBA" id="ARBA00022801"/>
    </source>
</evidence>
<evidence type="ECO:0000256" key="7">
    <source>
        <dbReference type="ARBA" id="ARBA00022842"/>
    </source>
</evidence>
<keyword evidence="5" id="KW-0227">DNA damage</keyword>
<dbReference type="STRING" id="1841481.ENSSLDP00000000981"/>
<keyword evidence="9" id="KW-0464">Manganese</keyword>